<dbReference type="SUPFAM" id="SSF55785">
    <property type="entry name" value="PYP-like sensor domain (PAS domain)"/>
    <property type="match status" value="1"/>
</dbReference>
<dbReference type="Gene3D" id="3.30.70.270">
    <property type="match status" value="1"/>
</dbReference>
<evidence type="ECO:0000313" key="6">
    <source>
        <dbReference type="Proteomes" id="UP000471126"/>
    </source>
</evidence>
<dbReference type="AlphaFoldDB" id="A0A6P0GB26"/>
<dbReference type="SMART" id="SM00267">
    <property type="entry name" value="GGDEF"/>
    <property type="match status" value="1"/>
</dbReference>
<proteinExistence type="predicted"/>
<dbReference type="InterPro" id="IPR000014">
    <property type="entry name" value="PAS"/>
</dbReference>
<evidence type="ECO:0000313" key="5">
    <source>
        <dbReference type="EMBL" id="NEM05411.1"/>
    </source>
</evidence>
<name>A0A6P0GB26_9ACTN</name>
<evidence type="ECO:0000259" key="4">
    <source>
        <dbReference type="PROSITE" id="PS50887"/>
    </source>
</evidence>
<protein>
    <submittedName>
        <fullName evidence="5">Diguanylate cyclase</fullName>
    </submittedName>
</protein>
<dbReference type="InterPro" id="IPR052163">
    <property type="entry name" value="DGC-Regulatory_Protein"/>
</dbReference>
<dbReference type="InterPro" id="IPR029787">
    <property type="entry name" value="Nucleotide_cyclase"/>
</dbReference>
<dbReference type="Proteomes" id="UP000471126">
    <property type="component" value="Unassembled WGS sequence"/>
</dbReference>
<dbReference type="InterPro" id="IPR001610">
    <property type="entry name" value="PAC"/>
</dbReference>
<feature type="domain" description="PAS" evidence="2">
    <location>
        <begin position="167"/>
        <end position="237"/>
    </location>
</feature>
<accession>A0A6P0GB26</accession>
<dbReference type="InterPro" id="IPR000160">
    <property type="entry name" value="GGDEF_dom"/>
</dbReference>
<reference evidence="5 6" key="1">
    <citation type="submission" date="2019-12" db="EMBL/GenBank/DDBJ databases">
        <title>WGS of CPCC 203550 I12A-02606.</title>
        <authorList>
            <person name="Jiang Z."/>
        </authorList>
    </citation>
    <scope>NUCLEOTIDE SEQUENCE [LARGE SCALE GENOMIC DNA]</scope>
    <source>
        <strain evidence="5 6">I12A-02606</strain>
    </source>
</reference>
<dbReference type="PROSITE" id="PS50887">
    <property type="entry name" value="GGDEF"/>
    <property type="match status" value="1"/>
</dbReference>
<dbReference type="PANTHER" id="PTHR46663">
    <property type="entry name" value="DIGUANYLATE CYCLASE DGCT-RELATED"/>
    <property type="match status" value="1"/>
</dbReference>
<dbReference type="CDD" id="cd00130">
    <property type="entry name" value="PAS"/>
    <property type="match status" value="1"/>
</dbReference>
<dbReference type="InterPro" id="IPR000700">
    <property type="entry name" value="PAS-assoc_C"/>
</dbReference>
<evidence type="ECO:0000259" key="2">
    <source>
        <dbReference type="PROSITE" id="PS50112"/>
    </source>
</evidence>
<dbReference type="Gene3D" id="3.30.450.20">
    <property type="entry name" value="PAS domain"/>
    <property type="match status" value="1"/>
</dbReference>
<feature type="domain" description="PAC" evidence="3">
    <location>
        <begin position="241"/>
        <end position="294"/>
    </location>
</feature>
<gene>
    <name evidence="5" type="ORF">GCU54_05170</name>
</gene>
<dbReference type="Pfam" id="PF13426">
    <property type="entry name" value="PAS_9"/>
    <property type="match status" value="1"/>
</dbReference>
<feature type="region of interest" description="Disordered" evidence="1">
    <location>
        <begin position="1"/>
        <end position="27"/>
    </location>
</feature>
<dbReference type="SUPFAM" id="SSF55073">
    <property type="entry name" value="Nucleotide cyclase"/>
    <property type="match status" value="1"/>
</dbReference>
<evidence type="ECO:0000259" key="3">
    <source>
        <dbReference type="PROSITE" id="PS50113"/>
    </source>
</evidence>
<organism evidence="5 6">
    <name type="scientific">Geodermatophilus normandii</name>
    <dbReference type="NCBI Taxonomy" id="1137989"/>
    <lineage>
        <taxon>Bacteria</taxon>
        <taxon>Bacillati</taxon>
        <taxon>Actinomycetota</taxon>
        <taxon>Actinomycetes</taxon>
        <taxon>Geodermatophilales</taxon>
        <taxon>Geodermatophilaceae</taxon>
        <taxon>Geodermatophilus</taxon>
    </lineage>
</organism>
<dbReference type="PANTHER" id="PTHR46663:SF2">
    <property type="entry name" value="GGDEF DOMAIN-CONTAINING PROTEIN"/>
    <property type="match status" value="1"/>
</dbReference>
<dbReference type="SMART" id="SM00086">
    <property type="entry name" value="PAC"/>
    <property type="match status" value="1"/>
</dbReference>
<dbReference type="PROSITE" id="PS50112">
    <property type="entry name" value="PAS"/>
    <property type="match status" value="1"/>
</dbReference>
<comment type="caution">
    <text evidence="5">The sequence shown here is derived from an EMBL/GenBank/DDBJ whole genome shotgun (WGS) entry which is preliminary data.</text>
</comment>
<dbReference type="SMART" id="SM00091">
    <property type="entry name" value="PAS"/>
    <property type="match status" value="1"/>
</dbReference>
<dbReference type="CDD" id="cd01949">
    <property type="entry name" value="GGDEF"/>
    <property type="match status" value="1"/>
</dbReference>
<dbReference type="NCBIfam" id="TIGR00254">
    <property type="entry name" value="GGDEF"/>
    <property type="match status" value="1"/>
</dbReference>
<dbReference type="InterPro" id="IPR035965">
    <property type="entry name" value="PAS-like_dom_sf"/>
</dbReference>
<dbReference type="EMBL" id="JAAGWE010000010">
    <property type="protein sequence ID" value="NEM05411.1"/>
    <property type="molecule type" value="Genomic_DNA"/>
</dbReference>
<dbReference type="InterPro" id="IPR043128">
    <property type="entry name" value="Rev_trsase/Diguanyl_cyclase"/>
</dbReference>
<feature type="domain" description="GGDEF" evidence="4">
    <location>
        <begin position="326"/>
        <end position="453"/>
    </location>
</feature>
<feature type="compositionally biased region" description="Basic and acidic residues" evidence="1">
    <location>
        <begin position="1"/>
        <end position="13"/>
    </location>
</feature>
<dbReference type="NCBIfam" id="TIGR00229">
    <property type="entry name" value="sensory_box"/>
    <property type="match status" value="1"/>
</dbReference>
<sequence>MVDNALRRADSGRRSAPGGGDPTTCRLLDRNRHRATCHPVEPVEAVVQHAGADARRLNTPALAICRACCEGHDKRFVLAHLPLRRHPAHRARGVVHGLGAGHHRSTASARRASTTTRLPPTVRAGDLACRARSDQSVQSRAPVPATIGQVVPHSWRWVLNEATRVFPPADRRSAFTNAPMGIVLTTSAGVLVDANPALCRMLGMAAEVLHGQSVLDLVHPAGQAGASQAHATLLAEHRQPMRLETRLVHADGEEIPVQVTASWVDGSSAGEPPHLVMIVEDITDRKALEAQLLHRSLHDPLTGLPNRLLFHDRLQHALERGLRGDTPTSVLIIDLDDFKTINDTLGHHTGDLVLVAFAERLQSVLRASDTAARLGGDEFGVVCEHTDRAHAELLVERLRDAFQDPLVVEGTTISVHMSIGIGHVESGADLAHAHQQVVRDADDAMYATKRLQR</sequence>
<dbReference type="PROSITE" id="PS50113">
    <property type="entry name" value="PAC"/>
    <property type="match status" value="1"/>
</dbReference>
<evidence type="ECO:0000256" key="1">
    <source>
        <dbReference type="SAM" id="MobiDB-lite"/>
    </source>
</evidence>
<dbReference type="Pfam" id="PF00990">
    <property type="entry name" value="GGDEF"/>
    <property type="match status" value="1"/>
</dbReference>
<dbReference type="FunFam" id="3.30.70.270:FF:000001">
    <property type="entry name" value="Diguanylate cyclase domain protein"/>
    <property type="match status" value="1"/>
</dbReference>